<evidence type="ECO:0000256" key="1">
    <source>
        <dbReference type="SAM" id="MobiDB-lite"/>
    </source>
</evidence>
<comment type="caution">
    <text evidence="2">The sequence shown here is derived from an EMBL/GenBank/DDBJ whole genome shotgun (WGS) entry which is preliminary data.</text>
</comment>
<evidence type="ECO:0000313" key="2">
    <source>
        <dbReference type="EMBL" id="TWE16957.1"/>
    </source>
</evidence>
<accession>A0A561EMW9</accession>
<dbReference type="EMBL" id="VIVR01000001">
    <property type="protein sequence ID" value="TWE16957.1"/>
    <property type="molecule type" value="Genomic_DNA"/>
</dbReference>
<evidence type="ECO:0000313" key="3">
    <source>
        <dbReference type="Proteomes" id="UP000318416"/>
    </source>
</evidence>
<feature type="compositionally biased region" description="Polar residues" evidence="1">
    <location>
        <begin position="53"/>
        <end position="63"/>
    </location>
</feature>
<dbReference type="AlphaFoldDB" id="A0A561EMW9"/>
<sequence>MVPGLRGDDRHLLCGPGAADFPGRELAAGLRAAEGKLSAGPEKPGAGRPGQPEESSVMPQSVPASGVPDSQYIRRIQRHSQSSLVELIASTSTRLPHPRDLREYEGLGVYGPWALADAAWISLALGQEINRAPAQPRDLGQILGFYLALDDPYYQESPEEKLTRLLLRVSGQQFTWQVDEYSELSRTVAIFTQTDTPEPLKAIGPGWAQDVLGCSVADYVGLARYVWATVTGVPALNGRFNPDLMLTWADYSPFTSLQSSADATAILERHFVTDTARLRAAHRAAPDPLLRRYGHNPLRTTPLVAGFGNGYLVPVPAAVLSKASMLGIYYTGGEGGRTPRGKQFTADLGHLFEAYVGRQLGLLDNVTVHPEIKWEGETKGSGGKSVDWIVVFPDLVLLVEVKSARPDAGLRLGAENYAEKLAKTPGEAFPQIERTDQLISEGNPAFEQIPAHLPRRGMVITMEPFHLLNTAELRAGIQRTPNPVTGESIPITTASIFELEHAVTITDTSLSQLLLNNPPNGALTLLQLLARHEFLEHNPILEKGWNAIPFPGHPQS</sequence>
<feature type="region of interest" description="Disordered" evidence="1">
    <location>
        <begin position="33"/>
        <end position="66"/>
    </location>
</feature>
<name>A0A561EMW9_9ACTN</name>
<dbReference type="Proteomes" id="UP000318416">
    <property type="component" value="Unassembled WGS sequence"/>
</dbReference>
<proteinExistence type="predicted"/>
<gene>
    <name evidence="2" type="ORF">FB465_1952</name>
</gene>
<reference evidence="2 3" key="1">
    <citation type="submission" date="2019-06" db="EMBL/GenBank/DDBJ databases">
        <title>Sequencing the genomes of 1000 actinobacteria strains.</title>
        <authorList>
            <person name="Klenk H.-P."/>
        </authorList>
    </citation>
    <scope>NUCLEOTIDE SEQUENCE [LARGE SCALE GENOMIC DNA]</scope>
    <source>
        <strain evidence="2 3">DSM 41649</strain>
    </source>
</reference>
<organism evidence="2 3">
    <name type="scientific">Kitasatospora atroaurantiaca</name>
    <dbReference type="NCBI Taxonomy" id="285545"/>
    <lineage>
        <taxon>Bacteria</taxon>
        <taxon>Bacillati</taxon>
        <taxon>Actinomycetota</taxon>
        <taxon>Actinomycetes</taxon>
        <taxon>Kitasatosporales</taxon>
        <taxon>Streptomycetaceae</taxon>
        <taxon>Kitasatospora</taxon>
    </lineage>
</organism>
<protein>
    <submittedName>
        <fullName evidence="2">Uncharacterized protein</fullName>
    </submittedName>
</protein>
<keyword evidence="3" id="KW-1185">Reference proteome</keyword>